<dbReference type="RefSeq" id="WP_085303265.1">
    <property type="nucleotide sequence ID" value="NZ_AP022594.1"/>
</dbReference>
<keyword evidence="1" id="KW-0812">Transmembrane</keyword>
<dbReference type="AlphaFoldDB" id="A0AA91PFD1"/>
<gene>
    <name evidence="2" type="ORF">B8W67_07185</name>
</gene>
<dbReference type="Proteomes" id="UP000193577">
    <property type="component" value="Unassembled WGS sequence"/>
</dbReference>
<accession>A0AA91PFD1</accession>
<feature type="transmembrane region" description="Helical" evidence="1">
    <location>
        <begin position="67"/>
        <end position="86"/>
    </location>
</feature>
<dbReference type="Pfam" id="PF16936">
    <property type="entry name" value="Holin_9"/>
    <property type="match status" value="1"/>
</dbReference>
<evidence type="ECO:0008006" key="4">
    <source>
        <dbReference type="Google" id="ProtNLM"/>
    </source>
</evidence>
<name>A0AA91PFD1_9MYCO</name>
<feature type="transmembrane region" description="Helical" evidence="1">
    <location>
        <begin position="7"/>
        <end position="28"/>
    </location>
</feature>
<feature type="transmembrane region" description="Helical" evidence="1">
    <location>
        <begin position="40"/>
        <end position="60"/>
    </location>
</feature>
<sequence length="92" mass="9303">MIPLPRPWVLASAMLVGVAVGIVAAIGASLLIDARVRPDVVIAVVLGVPTVLGLATMLFAGRRWLTAAGAFVVAIAPGWFATLAAIEVVSSG</sequence>
<protein>
    <recommendedName>
        <fullName evidence="4">Hydrophobic protein</fullName>
    </recommendedName>
</protein>
<keyword evidence="3" id="KW-1185">Reference proteome</keyword>
<evidence type="ECO:0000256" key="1">
    <source>
        <dbReference type="SAM" id="Phobius"/>
    </source>
</evidence>
<dbReference type="EMBL" id="NCXO01000011">
    <property type="protein sequence ID" value="OSC34370.1"/>
    <property type="molecule type" value="Genomic_DNA"/>
</dbReference>
<proteinExistence type="predicted"/>
<keyword evidence="1" id="KW-1133">Transmembrane helix</keyword>
<comment type="caution">
    <text evidence="2">The sequence shown here is derived from an EMBL/GenBank/DDBJ whole genome shotgun (WGS) entry which is preliminary data.</text>
</comment>
<evidence type="ECO:0000313" key="3">
    <source>
        <dbReference type="Proteomes" id="UP000193577"/>
    </source>
</evidence>
<evidence type="ECO:0000313" key="2">
    <source>
        <dbReference type="EMBL" id="OSC34370.1"/>
    </source>
</evidence>
<organism evidence="2 3">
    <name type="scientific">Mycolicibacillus koreensis</name>
    <dbReference type="NCBI Taxonomy" id="1069220"/>
    <lineage>
        <taxon>Bacteria</taxon>
        <taxon>Bacillati</taxon>
        <taxon>Actinomycetota</taxon>
        <taxon>Actinomycetes</taxon>
        <taxon>Mycobacteriales</taxon>
        <taxon>Mycobacteriaceae</taxon>
        <taxon>Mycolicibacillus</taxon>
    </lineage>
</organism>
<dbReference type="InterPro" id="IPR031614">
    <property type="entry name" value="Holin_9"/>
</dbReference>
<keyword evidence="1" id="KW-0472">Membrane</keyword>
<reference evidence="2 3" key="1">
    <citation type="submission" date="2017-04" db="EMBL/GenBank/DDBJ databases">
        <title>The new phylogeny of genus Mycobacterium.</title>
        <authorList>
            <person name="Tortoli E."/>
            <person name="Trovato A."/>
            <person name="Cirillo D.M."/>
        </authorList>
    </citation>
    <scope>NUCLEOTIDE SEQUENCE [LARGE SCALE GENOMIC DNA]</scope>
    <source>
        <strain evidence="2 3">KCTC 19819</strain>
    </source>
</reference>